<dbReference type="SFLD" id="SFLDS00003">
    <property type="entry name" value="Haloacid_Dehalogenase"/>
    <property type="match status" value="1"/>
</dbReference>
<dbReference type="InterPro" id="IPR041492">
    <property type="entry name" value="HAD_2"/>
</dbReference>
<accession>A0A9D1MMS5</accession>
<dbReference type="Pfam" id="PF13419">
    <property type="entry name" value="HAD_2"/>
    <property type="match status" value="1"/>
</dbReference>
<dbReference type="AlphaFoldDB" id="A0A9D1MMS5"/>
<gene>
    <name evidence="1" type="ORF">IAB07_04230</name>
</gene>
<dbReference type="NCBIfam" id="TIGR01509">
    <property type="entry name" value="HAD-SF-IA-v3"/>
    <property type="match status" value="1"/>
</dbReference>
<name>A0A9D1MMS5_9FIRM</name>
<dbReference type="InterPro" id="IPR006439">
    <property type="entry name" value="HAD-SF_hydro_IA"/>
</dbReference>
<reference evidence="1" key="2">
    <citation type="journal article" date="2021" name="PeerJ">
        <title>Extensive microbial diversity within the chicken gut microbiome revealed by metagenomics and culture.</title>
        <authorList>
            <person name="Gilroy R."/>
            <person name="Ravi A."/>
            <person name="Getino M."/>
            <person name="Pursley I."/>
            <person name="Horton D.L."/>
            <person name="Alikhan N.F."/>
            <person name="Baker D."/>
            <person name="Gharbi K."/>
            <person name="Hall N."/>
            <person name="Watson M."/>
            <person name="Adriaenssens E.M."/>
            <person name="Foster-Nyarko E."/>
            <person name="Jarju S."/>
            <person name="Secka A."/>
            <person name="Antonio M."/>
            <person name="Oren A."/>
            <person name="Chaudhuri R.R."/>
            <person name="La Ragione R."/>
            <person name="Hildebrand F."/>
            <person name="Pallen M.J."/>
        </authorList>
    </citation>
    <scope>NUCLEOTIDE SEQUENCE</scope>
    <source>
        <strain evidence="1">9366</strain>
    </source>
</reference>
<dbReference type="PRINTS" id="PR00413">
    <property type="entry name" value="HADHALOGNASE"/>
</dbReference>
<organism evidence="1 2">
    <name type="scientific">Candidatus Caccalectryoclostridium excrementigallinarum</name>
    <dbReference type="NCBI Taxonomy" id="2840710"/>
    <lineage>
        <taxon>Bacteria</taxon>
        <taxon>Bacillati</taxon>
        <taxon>Bacillota</taxon>
        <taxon>Clostridia</taxon>
        <taxon>Christensenellales</taxon>
        <taxon>Christensenellaceae</taxon>
        <taxon>Christensenellaceae incertae sedis</taxon>
        <taxon>Candidatus Caccalectryoclostridium</taxon>
    </lineage>
</organism>
<dbReference type="Gene3D" id="3.40.50.1000">
    <property type="entry name" value="HAD superfamily/HAD-like"/>
    <property type="match status" value="1"/>
</dbReference>
<dbReference type="SUPFAM" id="SSF56784">
    <property type="entry name" value="HAD-like"/>
    <property type="match status" value="1"/>
</dbReference>
<dbReference type="PANTHER" id="PTHR43481:SF4">
    <property type="entry name" value="GLYCEROL-1-PHOSPHATE PHOSPHOHYDROLASE 1-RELATED"/>
    <property type="match status" value="1"/>
</dbReference>
<protein>
    <submittedName>
        <fullName evidence="1">HAD family phosphatase</fullName>
    </submittedName>
</protein>
<sequence>MKFKGAIFDLDGTLLDTMDVWERVDEEYFESLSLPVPEGYALAIRDMTMLQAAEYTKSVTGAKEDAESICALWRKMVARHYAEEVRAKEGGLELLDALARSGVKAGIATTLTEETYLPALKRLGIESKFCAKASVRDVGRGKGFPDVYLHAAALMGLNPQECVVFEDILKGINSARSAGFCTVGVYDRSSAADEAAIRRASMLYVKDLSDPEIIKLFV</sequence>
<dbReference type="InterPro" id="IPR051806">
    <property type="entry name" value="HAD-like_SPP"/>
</dbReference>
<evidence type="ECO:0000313" key="2">
    <source>
        <dbReference type="Proteomes" id="UP000824145"/>
    </source>
</evidence>
<dbReference type="InterPro" id="IPR023198">
    <property type="entry name" value="PGP-like_dom2"/>
</dbReference>
<dbReference type="SFLD" id="SFLDG01129">
    <property type="entry name" value="C1.5:_HAD__Beta-PGM__Phosphata"/>
    <property type="match status" value="1"/>
</dbReference>
<dbReference type="EMBL" id="DVNJ01000021">
    <property type="protein sequence ID" value="HIU62952.1"/>
    <property type="molecule type" value="Genomic_DNA"/>
</dbReference>
<evidence type="ECO:0000313" key="1">
    <source>
        <dbReference type="EMBL" id="HIU62952.1"/>
    </source>
</evidence>
<dbReference type="Gene3D" id="1.10.150.240">
    <property type="entry name" value="Putative phosphatase, domain 2"/>
    <property type="match status" value="1"/>
</dbReference>
<dbReference type="InterPro" id="IPR036412">
    <property type="entry name" value="HAD-like_sf"/>
</dbReference>
<dbReference type="CDD" id="cd07505">
    <property type="entry name" value="HAD_BPGM-like"/>
    <property type="match status" value="1"/>
</dbReference>
<dbReference type="InterPro" id="IPR023214">
    <property type="entry name" value="HAD_sf"/>
</dbReference>
<reference evidence="1" key="1">
    <citation type="submission" date="2020-10" db="EMBL/GenBank/DDBJ databases">
        <authorList>
            <person name="Gilroy R."/>
        </authorList>
    </citation>
    <scope>NUCLEOTIDE SEQUENCE</scope>
    <source>
        <strain evidence="1">9366</strain>
    </source>
</reference>
<proteinExistence type="predicted"/>
<dbReference type="PANTHER" id="PTHR43481">
    <property type="entry name" value="FRUCTOSE-1-PHOSPHATE PHOSPHATASE"/>
    <property type="match status" value="1"/>
</dbReference>
<dbReference type="Proteomes" id="UP000824145">
    <property type="component" value="Unassembled WGS sequence"/>
</dbReference>
<comment type="caution">
    <text evidence="1">The sequence shown here is derived from an EMBL/GenBank/DDBJ whole genome shotgun (WGS) entry which is preliminary data.</text>
</comment>
<dbReference type="GO" id="GO:0050308">
    <property type="term" value="F:sugar-phosphatase activity"/>
    <property type="evidence" value="ECO:0007669"/>
    <property type="project" value="TreeGrafter"/>
</dbReference>